<keyword evidence="1" id="KW-1133">Transmembrane helix</keyword>
<keyword evidence="1" id="KW-0472">Membrane</keyword>
<accession>A0A7Y9E728</accession>
<dbReference type="Proteomes" id="UP000535511">
    <property type="component" value="Unassembled WGS sequence"/>
</dbReference>
<feature type="transmembrane region" description="Helical" evidence="1">
    <location>
        <begin position="147"/>
        <end position="172"/>
    </location>
</feature>
<name>A0A7Y9E728_9ACTN</name>
<gene>
    <name evidence="2" type="ORF">BJZ21_002290</name>
</gene>
<keyword evidence="1" id="KW-0812">Transmembrane</keyword>
<dbReference type="EMBL" id="JACCBG010000001">
    <property type="protein sequence ID" value="NYD42207.1"/>
    <property type="molecule type" value="Genomic_DNA"/>
</dbReference>
<feature type="transmembrane region" description="Helical" evidence="1">
    <location>
        <begin position="221"/>
        <end position="243"/>
    </location>
</feature>
<sequence length="323" mass="34276">MTRLLRVELTRLRWRRAAVLLLLLAVAVPAVIFAARAWTTRPLSQADIAQIRTDAAGQIAECRAHPRRYGVPRQHSARACERTIVGWQLHRDKLTLAGDRTNGTGVGVVAVLTALLLLMGTTFAGHDWNTGSMSNQLLFEPRRGRVWAAKAVAVTAVALVTAAVVSTAYWLGVWGVMAGRGLPVQDGALVDSLAFGLRGAGFAAAAALGGFALTTLFRSTVATIGVLFAVSVAGGLFVAMLGISEHWQPQKNVAAIVKNGTTYYRPVPDSCFTGVQEDRATVEGSRCDPEVALPARAGVGYYGVALLLAVGASTISFRRRDVG</sequence>
<evidence type="ECO:0000313" key="2">
    <source>
        <dbReference type="EMBL" id="NYD42207.1"/>
    </source>
</evidence>
<organism evidence="2 3">
    <name type="scientific">Nocardioides panaciterrulae</name>
    <dbReference type="NCBI Taxonomy" id="661492"/>
    <lineage>
        <taxon>Bacteria</taxon>
        <taxon>Bacillati</taxon>
        <taxon>Actinomycetota</taxon>
        <taxon>Actinomycetes</taxon>
        <taxon>Propionibacteriales</taxon>
        <taxon>Nocardioidaceae</taxon>
        <taxon>Nocardioides</taxon>
    </lineage>
</organism>
<proteinExistence type="predicted"/>
<dbReference type="AlphaFoldDB" id="A0A7Y9E728"/>
<evidence type="ECO:0000313" key="3">
    <source>
        <dbReference type="Proteomes" id="UP000535511"/>
    </source>
</evidence>
<evidence type="ECO:0008006" key="4">
    <source>
        <dbReference type="Google" id="ProtNLM"/>
    </source>
</evidence>
<comment type="caution">
    <text evidence="2">The sequence shown here is derived from an EMBL/GenBank/DDBJ whole genome shotgun (WGS) entry which is preliminary data.</text>
</comment>
<dbReference type="RefSeq" id="WP_179663869.1">
    <property type="nucleotide sequence ID" value="NZ_JACCBG010000001.1"/>
</dbReference>
<protein>
    <recommendedName>
        <fullName evidence="4">ABC transporter permease</fullName>
    </recommendedName>
</protein>
<feature type="transmembrane region" description="Helical" evidence="1">
    <location>
        <begin position="299"/>
        <end position="317"/>
    </location>
</feature>
<reference evidence="2 3" key="1">
    <citation type="submission" date="2020-07" db="EMBL/GenBank/DDBJ databases">
        <title>Sequencing the genomes of 1000 actinobacteria strains.</title>
        <authorList>
            <person name="Klenk H.-P."/>
        </authorList>
    </citation>
    <scope>NUCLEOTIDE SEQUENCE [LARGE SCALE GENOMIC DNA]</scope>
    <source>
        <strain evidence="2 3">DSM 21350</strain>
    </source>
</reference>
<keyword evidence="3" id="KW-1185">Reference proteome</keyword>
<feature type="transmembrane region" description="Helical" evidence="1">
    <location>
        <begin position="192"/>
        <end position="214"/>
    </location>
</feature>
<feature type="transmembrane region" description="Helical" evidence="1">
    <location>
        <begin position="106"/>
        <end position="126"/>
    </location>
</feature>
<evidence type="ECO:0000256" key="1">
    <source>
        <dbReference type="SAM" id="Phobius"/>
    </source>
</evidence>